<dbReference type="PANTHER" id="PTHR43281:SF1">
    <property type="entry name" value="FARNESYL DIPHOSPHATE SYNTHASE"/>
    <property type="match status" value="1"/>
</dbReference>
<dbReference type="Pfam" id="PF00348">
    <property type="entry name" value="polyprenyl_synt"/>
    <property type="match status" value="1"/>
</dbReference>
<dbReference type="SUPFAM" id="SSF48576">
    <property type="entry name" value="Terpenoid synthases"/>
    <property type="match status" value="1"/>
</dbReference>
<keyword evidence="5" id="KW-0460">Magnesium</keyword>
<sequence>MPDPQHLLQFVQTRLDEFLSARTSILARVADETAEFSSFSREFLRGGKRFRAQFCHQGWHAVTGTSASNSTEAIVGAAAALEIFHAAALIHDDIIDNSDTRRGRPSAHRRFERQHMHSRWAGDSAEYGRSAAILLGDLLLGWSDELLDDALSALNDAAIAREARDEFRRMRTEVTAGQFLDILEEKSWATHSNAEQVRRAETVATFKSAKYSVEAPLSLGAIVGGGRADQLAALRAYGLPLGIAYQLRDDLLGVFGDSAVTGKPSGDDLREGKRTVLIGLTRMALSSAGRDEIDGLLGDPRLGDADVTRIQTLIRESGADAQVETRIVDEVAKASEAIRRAPLDGVAIDELLELADAVTQRDA</sequence>
<evidence type="ECO:0000256" key="6">
    <source>
        <dbReference type="ARBA" id="ARBA00023229"/>
    </source>
</evidence>
<dbReference type="PANTHER" id="PTHR43281">
    <property type="entry name" value="FARNESYL DIPHOSPHATE SYNTHASE"/>
    <property type="match status" value="1"/>
</dbReference>
<comment type="similarity">
    <text evidence="2 7">Belongs to the FPP/GGPP synthase family.</text>
</comment>
<comment type="cofactor">
    <cofactor evidence="1">
        <name>Mg(2+)</name>
        <dbReference type="ChEBI" id="CHEBI:18420"/>
    </cofactor>
</comment>
<dbReference type="Gene3D" id="1.10.600.10">
    <property type="entry name" value="Farnesyl Diphosphate Synthase"/>
    <property type="match status" value="1"/>
</dbReference>
<evidence type="ECO:0000256" key="7">
    <source>
        <dbReference type="RuleBase" id="RU004466"/>
    </source>
</evidence>
<keyword evidence="6" id="KW-0414">Isoprene biosynthesis</keyword>
<dbReference type="InterPro" id="IPR008949">
    <property type="entry name" value="Isoprenoid_synthase_dom_sf"/>
</dbReference>
<proteinExistence type="inferred from homology"/>
<dbReference type="CDD" id="cd00685">
    <property type="entry name" value="Trans_IPPS_HT"/>
    <property type="match status" value="1"/>
</dbReference>
<keyword evidence="3 7" id="KW-0808">Transferase</keyword>
<gene>
    <name evidence="8" type="ORF">HCR76_07495</name>
</gene>
<protein>
    <submittedName>
        <fullName evidence="8">Polyprenyl synthetase family protein</fullName>
    </submittedName>
</protein>
<dbReference type="RefSeq" id="WP_166989649.1">
    <property type="nucleotide sequence ID" value="NZ_CP061169.1"/>
</dbReference>
<dbReference type="InterPro" id="IPR000092">
    <property type="entry name" value="Polyprenyl_synt"/>
</dbReference>
<organism evidence="8 9">
    <name type="scientific">Paramicrobacterium chengjingii</name>
    <dbReference type="NCBI Taxonomy" id="2769067"/>
    <lineage>
        <taxon>Bacteria</taxon>
        <taxon>Bacillati</taxon>
        <taxon>Actinomycetota</taxon>
        <taxon>Actinomycetes</taxon>
        <taxon>Micrococcales</taxon>
        <taxon>Microbacteriaceae</taxon>
        <taxon>Paramicrobacterium</taxon>
    </lineage>
</organism>
<evidence type="ECO:0000256" key="3">
    <source>
        <dbReference type="ARBA" id="ARBA00022679"/>
    </source>
</evidence>
<dbReference type="Proteomes" id="UP000662814">
    <property type="component" value="Chromosome"/>
</dbReference>
<dbReference type="InterPro" id="IPR033749">
    <property type="entry name" value="Polyprenyl_synt_CS"/>
</dbReference>
<evidence type="ECO:0000256" key="5">
    <source>
        <dbReference type="ARBA" id="ARBA00022842"/>
    </source>
</evidence>
<dbReference type="EMBL" id="CP061169">
    <property type="protein sequence ID" value="QPZ39860.1"/>
    <property type="molecule type" value="Genomic_DNA"/>
</dbReference>
<dbReference type="PROSITE" id="PS00444">
    <property type="entry name" value="POLYPRENYL_SYNTHASE_2"/>
    <property type="match status" value="1"/>
</dbReference>
<accession>A0ABX6YMC9</accession>
<evidence type="ECO:0000256" key="1">
    <source>
        <dbReference type="ARBA" id="ARBA00001946"/>
    </source>
</evidence>
<evidence type="ECO:0000313" key="8">
    <source>
        <dbReference type="EMBL" id="QPZ39860.1"/>
    </source>
</evidence>
<dbReference type="PROSITE" id="PS00723">
    <property type="entry name" value="POLYPRENYL_SYNTHASE_1"/>
    <property type="match status" value="1"/>
</dbReference>
<evidence type="ECO:0000313" key="9">
    <source>
        <dbReference type="Proteomes" id="UP000662814"/>
    </source>
</evidence>
<dbReference type="SFLD" id="SFLDS00005">
    <property type="entry name" value="Isoprenoid_Synthase_Type_I"/>
    <property type="match status" value="1"/>
</dbReference>
<keyword evidence="4" id="KW-0479">Metal-binding</keyword>
<reference evidence="8 9" key="1">
    <citation type="submission" date="2020-12" db="EMBL/GenBank/DDBJ databases">
        <title>Microbacterium sp. HY060.</title>
        <authorList>
            <person name="Zhou J."/>
        </authorList>
    </citation>
    <scope>NUCLEOTIDE SEQUENCE [LARGE SCALE GENOMIC DNA]</scope>
    <source>
        <strain evidence="8 9">HY60</strain>
    </source>
</reference>
<evidence type="ECO:0000256" key="2">
    <source>
        <dbReference type="ARBA" id="ARBA00006706"/>
    </source>
</evidence>
<dbReference type="SFLD" id="SFLDG01017">
    <property type="entry name" value="Polyprenyl_Transferase_Like"/>
    <property type="match status" value="1"/>
</dbReference>
<evidence type="ECO:0000256" key="4">
    <source>
        <dbReference type="ARBA" id="ARBA00022723"/>
    </source>
</evidence>
<keyword evidence="9" id="KW-1185">Reference proteome</keyword>
<name>A0ABX6YMC9_9MICO</name>